<feature type="domain" description="Protein kinase" evidence="14">
    <location>
        <begin position="65"/>
        <end position="340"/>
    </location>
</feature>
<evidence type="ECO:0000256" key="1">
    <source>
        <dbReference type="ARBA" id="ARBA00012513"/>
    </source>
</evidence>
<sequence length="354" mass="40485">MGFCILGYRLRRTGFMVLAGEKATKIQRRLSRFIKATRPTDQAIILNPDLHAFTHESVLAATSNFSEANKLGQGGFGTVYKGKLATGQEVAVKRLSKFSGQGTDEFKNELILIYQLQHTNLVQLFGFCIHEEERMLIYEYMPNKSLDYFLFDSTRDRQLDWKERFTIIEGITQGMVYLHKYSRKTVIHRDLKAGNILLDQNMNPKISDFGMAKIFTEDLGANTMRIAGTRGYMPPEYVMGGNFSVKSDVYSYGVLLLEIISGRKNNSLYNEDRALNLVGHAWELWRAGRGEELRDPTLVETSIRGQLLRCIQVGLLCVEENAAHRPYMSEVIQMLTNQSMELRVPKKPAFYYTD</sequence>
<dbReference type="SMART" id="SM00220">
    <property type="entry name" value="S_TKc"/>
    <property type="match status" value="1"/>
</dbReference>
<dbReference type="FunFam" id="3.30.200.20:FF:000195">
    <property type="entry name" value="G-type lectin S-receptor-like serine/threonine-protein kinase"/>
    <property type="match status" value="1"/>
</dbReference>
<dbReference type="STRING" id="106549.A0A540NCK7"/>
<gene>
    <name evidence="15" type="ORF">C1H46_005633</name>
</gene>
<comment type="catalytic activity">
    <reaction evidence="11">
        <text>L-seryl-[protein] + ATP = O-phospho-L-seryl-[protein] + ADP + H(+)</text>
        <dbReference type="Rhea" id="RHEA:17989"/>
        <dbReference type="Rhea" id="RHEA-COMP:9863"/>
        <dbReference type="Rhea" id="RHEA-COMP:11604"/>
        <dbReference type="ChEBI" id="CHEBI:15378"/>
        <dbReference type="ChEBI" id="CHEBI:29999"/>
        <dbReference type="ChEBI" id="CHEBI:30616"/>
        <dbReference type="ChEBI" id="CHEBI:83421"/>
        <dbReference type="ChEBI" id="CHEBI:456216"/>
        <dbReference type="EC" id="2.7.11.1"/>
    </reaction>
</comment>
<comment type="similarity">
    <text evidence="13">Belongs to the protein kinase superfamily.</text>
</comment>
<organism evidence="15 16">
    <name type="scientific">Malus baccata</name>
    <name type="common">Siberian crab apple</name>
    <name type="synonym">Pyrus baccata</name>
    <dbReference type="NCBI Taxonomy" id="106549"/>
    <lineage>
        <taxon>Eukaryota</taxon>
        <taxon>Viridiplantae</taxon>
        <taxon>Streptophyta</taxon>
        <taxon>Embryophyta</taxon>
        <taxon>Tracheophyta</taxon>
        <taxon>Spermatophyta</taxon>
        <taxon>Magnoliopsida</taxon>
        <taxon>eudicotyledons</taxon>
        <taxon>Gunneridae</taxon>
        <taxon>Pentapetalae</taxon>
        <taxon>rosids</taxon>
        <taxon>fabids</taxon>
        <taxon>Rosales</taxon>
        <taxon>Rosaceae</taxon>
        <taxon>Amygdaloideae</taxon>
        <taxon>Maleae</taxon>
        <taxon>Malus</taxon>
    </lineage>
</organism>
<dbReference type="GO" id="GO:0005886">
    <property type="term" value="C:plasma membrane"/>
    <property type="evidence" value="ECO:0007669"/>
    <property type="project" value="TreeGrafter"/>
</dbReference>
<evidence type="ECO:0000256" key="6">
    <source>
        <dbReference type="ARBA" id="ARBA00022777"/>
    </source>
</evidence>
<evidence type="ECO:0000256" key="12">
    <source>
        <dbReference type="PROSITE-ProRule" id="PRU10141"/>
    </source>
</evidence>
<evidence type="ECO:0000256" key="13">
    <source>
        <dbReference type="RuleBase" id="RU000304"/>
    </source>
</evidence>
<evidence type="ECO:0000256" key="3">
    <source>
        <dbReference type="ARBA" id="ARBA00022679"/>
    </source>
</evidence>
<dbReference type="PROSITE" id="PS50011">
    <property type="entry name" value="PROTEIN_KINASE_DOM"/>
    <property type="match status" value="1"/>
</dbReference>
<dbReference type="InterPro" id="IPR000719">
    <property type="entry name" value="Prot_kinase_dom"/>
</dbReference>
<evidence type="ECO:0000256" key="7">
    <source>
        <dbReference type="ARBA" id="ARBA00022840"/>
    </source>
</evidence>
<evidence type="ECO:0000259" key="14">
    <source>
        <dbReference type="PROSITE" id="PS50011"/>
    </source>
</evidence>
<dbReference type="AlphaFoldDB" id="A0A540NCK7"/>
<dbReference type="SUPFAM" id="SSF56112">
    <property type="entry name" value="Protein kinase-like (PK-like)"/>
    <property type="match status" value="1"/>
</dbReference>
<dbReference type="Gene3D" id="1.10.510.10">
    <property type="entry name" value="Transferase(Phosphotransferase) domain 1"/>
    <property type="match status" value="1"/>
</dbReference>
<proteinExistence type="inferred from homology"/>
<keyword evidence="4" id="KW-0732">Signal</keyword>
<dbReference type="EC" id="2.7.11.1" evidence="1"/>
<dbReference type="FunFam" id="1.10.510.10:FF:000060">
    <property type="entry name" value="G-type lectin S-receptor-like serine/threonine-protein kinase"/>
    <property type="match status" value="1"/>
</dbReference>
<protein>
    <recommendedName>
        <fullName evidence="1">non-specific serine/threonine protein kinase</fullName>
        <ecNumber evidence="1">2.7.11.1</ecNumber>
    </recommendedName>
</protein>
<keyword evidence="2 13" id="KW-0723">Serine/threonine-protein kinase</keyword>
<dbReference type="PROSITE" id="PS00108">
    <property type="entry name" value="PROTEIN_KINASE_ST"/>
    <property type="match status" value="1"/>
</dbReference>
<evidence type="ECO:0000256" key="11">
    <source>
        <dbReference type="ARBA" id="ARBA00048679"/>
    </source>
</evidence>
<keyword evidence="5 12" id="KW-0547">Nucleotide-binding</keyword>
<dbReference type="PANTHER" id="PTHR27002:SF1087">
    <property type="entry name" value="PROTEIN KINASE DOMAIN-CONTAINING PROTEIN"/>
    <property type="match status" value="1"/>
</dbReference>
<dbReference type="Proteomes" id="UP000315295">
    <property type="component" value="Unassembled WGS sequence"/>
</dbReference>
<accession>A0A540NCK7</accession>
<evidence type="ECO:0000313" key="16">
    <source>
        <dbReference type="Proteomes" id="UP000315295"/>
    </source>
</evidence>
<dbReference type="GO" id="GO:0005524">
    <property type="term" value="F:ATP binding"/>
    <property type="evidence" value="ECO:0007669"/>
    <property type="project" value="UniProtKB-UniRule"/>
</dbReference>
<evidence type="ECO:0000256" key="4">
    <source>
        <dbReference type="ARBA" id="ARBA00022729"/>
    </source>
</evidence>
<reference evidence="15 16" key="1">
    <citation type="journal article" date="2019" name="G3 (Bethesda)">
        <title>Sequencing of a Wild Apple (Malus baccata) Genome Unravels the Differences Between Cultivated and Wild Apple Species Regarding Disease Resistance and Cold Tolerance.</title>
        <authorList>
            <person name="Chen X."/>
        </authorList>
    </citation>
    <scope>NUCLEOTIDE SEQUENCE [LARGE SCALE GENOMIC DNA]</scope>
    <source>
        <strain evidence="16">cv. Shandingzi</strain>
        <tissue evidence="15">Leaves</tissue>
    </source>
</reference>
<dbReference type="InterPro" id="IPR011009">
    <property type="entry name" value="Kinase-like_dom_sf"/>
</dbReference>
<keyword evidence="9" id="KW-0325">Glycoprotein</keyword>
<dbReference type="GO" id="GO:0004674">
    <property type="term" value="F:protein serine/threonine kinase activity"/>
    <property type="evidence" value="ECO:0007669"/>
    <property type="project" value="UniProtKB-KW"/>
</dbReference>
<evidence type="ECO:0000256" key="5">
    <source>
        <dbReference type="ARBA" id="ARBA00022741"/>
    </source>
</evidence>
<dbReference type="PANTHER" id="PTHR27002">
    <property type="entry name" value="RECEPTOR-LIKE SERINE/THREONINE-PROTEIN KINASE SD1-8"/>
    <property type="match status" value="1"/>
</dbReference>
<dbReference type="Gene3D" id="3.30.200.20">
    <property type="entry name" value="Phosphorylase Kinase, domain 1"/>
    <property type="match status" value="1"/>
</dbReference>
<keyword evidence="3" id="KW-0808">Transferase</keyword>
<evidence type="ECO:0000256" key="2">
    <source>
        <dbReference type="ARBA" id="ARBA00022527"/>
    </source>
</evidence>
<dbReference type="EMBL" id="VIEB01000066">
    <property type="protein sequence ID" value="TQE08785.1"/>
    <property type="molecule type" value="Genomic_DNA"/>
</dbReference>
<dbReference type="InterPro" id="IPR008271">
    <property type="entry name" value="Ser/Thr_kinase_AS"/>
</dbReference>
<evidence type="ECO:0000256" key="10">
    <source>
        <dbReference type="ARBA" id="ARBA00047899"/>
    </source>
</evidence>
<dbReference type="PROSITE" id="PS00107">
    <property type="entry name" value="PROTEIN_KINASE_ATP"/>
    <property type="match status" value="1"/>
</dbReference>
<keyword evidence="7 12" id="KW-0067">ATP-binding</keyword>
<dbReference type="CDD" id="cd14066">
    <property type="entry name" value="STKc_IRAK"/>
    <property type="match status" value="1"/>
</dbReference>
<dbReference type="InterPro" id="IPR017441">
    <property type="entry name" value="Protein_kinase_ATP_BS"/>
</dbReference>
<keyword evidence="16" id="KW-1185">Reference proteome</keyword>
<keyword evidence="6" id="KW-0418">Kinase</keyword>
<comment type="caution">
    <text evidence="15">The sequence shown here is derived from an EMBL/GenBank/DDBJ whole genome shotgun (WGS) entry which is preliminary data.</text>
</comment>
<evidence type="ECO:0000256" key="9">
    <source>
        <dbReference type="ARBA" id="ARBA00023180"/>
    </source>
</evidence>
<name>A0A540NCK7_MALBA</name>
<feature type="binding site" evidence="12">
    <location>
        <position position="93"/>
    </location>
    <ligand>
        <name>ATP</name>
        <dbReference type="ChEBI" id="CHEBI:30616"/>
    </ligand>
</feature>
<keyword evidence="8" id="KW-1015">Disulfide bond</keyword>
<dbReference type="InterPro" id="IPR001245">
    <property type="entry name" value="Ser-Thr/Tyr_kinase_cat_dom"/>
</dbReference>
<comment type="catalytic activity">
    <reaction evidence="10">
        <text>L-threonyl-[protein] + ATP = O-phospho-L-threonyl-[protein] + ADP + H(+)</text>
        <dbReference type="Rhea" id="RHEA:46608"/>
        <dbReference type="Rhea" id="RHEA-COMP:11060"/>
        <dbReference type="Rhea" id="RHEA-COMP:11605"/>
        <dbReference type="ChEBI" id="CHEBI:15378"/>
        <dbReference type="ChEBI" id="CHEBI:30013"/>
        <dbReference type="ChEBI" id="CHEBI:30616"/>
        <dbReference type="ChEBI" id="CHEBI:61977"/>
        <dbReference type="ChEBI" id="CHEBI:456216"/>
        <dbReference type="EC" id="2.7.11.1"/>
    </reaction>
</comment>
<dbReference type="Pfam" id="PF07714">
    <property type="entry name" value="PK_Tyr_Ser-Thr"/>
    <property type="match status" value="1"/>
</dbReference>
<evidence type="ECO:0000313" key="15">
    <source>
        <dbReference type="EMBL" id="TQE08785.1"/>
    </source>
</evidence>
<evidence type="ECO:0000256" key="8">
    <source>
        <dbReference type="ARBA" id="ARBA00023157"/>
    </source>
</evidence>